<organism evidence="2 3">
    <name type="scientific">Gordonia phage Rabbitrun</name>
    <dbReference type="NCBI Taxonomy" id="2762280"/>
    <lineage>
        <taxon>Viruses</taxon>
        <taxon>Duplodnaviria</taxon>
        <taxon>Heunggongvirae</taxon>
        <taxon>Uroviricota</taxon>
        <taxon>Caudoviricetes</taxon>
        <taxon>Deeyouvirinae</taxon>
        <taxon>Nevillevirus</taxon>
        <taxon>Nevillevirus rabbitrun</taxon>
    </lineage>
</organism>
<protein>
    <recommendedName>
        <fullName evidence="1">DNA-binding phage zinc finger domain-containing protein</fullName>
    </recommendedName>
</protein>
<evidence type="ECO:0000259" key="1">
    <source>
        <dbReference type="Pfam" id="PF24623"/>
    </source>
</evidence>
<dbReference type="KEGG" id="vg:70080657"/>
<keyword evidence="3" id="KW-1185">Reference proteome</keyword>
<dbReference type="EMBL" id="MT658805">
    <property type="protein sequence ID" value="QNJ57051.1"/>
    <property type="molecule type" value="Genomic_DNA"/>
</dbReference>
<dbReference type="Pfam" id="PF24623">
    <property type="entry name" value="Phage_zn_bind_8"/>
    <property type="match status" value="1"/>
</dbReference>
<name>A0A7G8LIH9_9CAUD</name>
<evidence type="ECO:0000313" key="3">
    <source>
        <dbReference type="Proteomes" id="UP000515957"/>
    </source>
</evidence>
<proteinExistence type="predicted"/>
<dbReference type="Proteomes" id="UP000515957">
    <property type="component" value="Segment"/>
</dbReference>
<reference evidence="2 3" key="1">
    <citation type="submission" date="2020-06" db="EMBL/GenBank/DDBJ databases">
        <authorList>
            <person name="Herren C.D."/>
            <person name="Smith Caldas M."/>
            <person name="Brooke G.M."/>
            <person name="Cabrera L.J."/>
            <person name="Caudill C.B."/>
            <person name="Ewell K.O."/>
            <person name="Haas C.L."/>
            <person name="Shapland G.L."/>
            <person name="Sitek C.J."/>
            <person name="Thompson J.S."/>
            <person name="Pollenz R.S."/>
            <person name="Garlena R.A."/>
            <person name="Russell D.A."/>
            <person name="Pope W.H."/>
            <person name="Jacobs-Sera D."/>
            <person name="Hatfull G.F."/>
        </authorList>
    </citation>
    <scope>NUCLEOTIDE SEQUENCE [LARGE SCALE GENOMIC DNA]</scope>
</reference>
<dbReference type="InterPro" id="IPR056911">
    <property type="entry name" value="Phage_Znf_bind_put"/>
</dbReference>
<accession>A0A7G8LIH9</accession>
<feature type="domain" description="DNA-binding phage zinc finger" evidence="1">
    <location>
        <begin position="11"/>
        <end position="48"/>
    </location>
</feature>
<dbReference type="RefSeq" id="YP_010246120.1">
    <property type="nucleotide sequence ID" value="NC_060133.1"/>
</dbReference>
<gene>
    <name evidence="2" type="primary">7</name>
    <name evidence="2" type="ORF">SEA_RABBITRUN_7</name>
</gene>
<dbReference type="GeneID" id="70080657"/>
<evidence type="ECO:0000313" key="2">
    <source>
        <dbReference type="EMBL" id="QNJ57051.1"/>
    </source>
</evidence>
<sequence>MSSKAAAEDLAINITCPVCNSRPGEKCTEPTDDSRKKMAKMHHRRTDLIFVPLMPDKRWEFLTSIIEEGINGSAPWADVIAIVRAGNDRIVVMEIAEVETGEHHYITPTRIIEGFRRISYGLTRYSNSGYANSPYGDTQSRFILFDRTNGEDSDLDAQDFDAIIQAGIFNGELVYG</sequence>